<dbReference type="GO" id="GO:0015254">
    <property type="term" value="F:glycerol channel activity"/>
    <property type="evidence" value="ECO:0007669"/>
    <property type="project" value="TreeGrafter"/>
</dbReference>
<feature type="transmembrane region" description="Helical" evidence="12">
    <location>
        <begin position="137"/>
        <end position="159"/>
    </location>
</feature>
<feature type="region of interest" description="Disordered" evidence="11">
    <location>
        <begin position="1"/>
        <end position="49"/>
    </location>
</feature>
<evidence type="ECO:0000313" key="14">
    <source>
        <dbReference type="Proteomes" id="UP000019484"/>
    </source>
</evidence>
<proteinExistence type="inferred from homology"/>
<feature type="transmembrane region" description="Helical" evidence="12">
    <location>
        <begin position="283"/>
        <end position="300"/>
    </location>
</feature>
<dbReference type="Gene3D" id="1.20.1080.10">
    <property type="entry name" value="Glycerol uptake facilitator protein"/>
    <property type="match status" value="1"/>
</dbReference>
<keyword evidence="3 10" id="KW-0813">Transport</keyword>
<comment type="caution">
    <text evidence="13">The sequence shown here is derived from an EMBL/GenBank/DDBJ whole genome shotgun (WGS) entry which is preliminary data.</text>
</comment>
<comment type="catalytic activity">
    <reaction evidence="8">
        <text>H2O(in) = H2O(out)</text>
        <dbReference type="Rhea" id="RHEA:29667"/>
        <dbReference type="ChEBI" id="CHEBI:15377"/>
    </reaction>
</comment>
<feature type="compositionally biased region" description="Basic and acidic residues" evidence="11">
    <location>
        <begin position="89"/>
        <end position="108"/>
    </location>
</feature>
<dbReference type="Pfam" id="PF00230">
    <property type="entry name" value="MIP"/>
    <property type="match status" value="1"/>
</dbReference>
<reference evidence="13 14" key="1">
    <citation type="submission" date="2013-03" db="EMBL/GenBank/DDBJ databases">
        <title>The Genome Sequence of Capronia coronata CBS 617.96.</title>
        <authorList>
            <consortium name="The Broad Institute Genomics Platform"/>
            <person name="Cuomo C."/>
            <person name="de Hoog S."/>
            <person name="Gorbushina A."/>
            <person name="Walker B."/>
            <person name="Young S.K."/>
            <person name="Zeng Q."/>
            <person name="Gargeya S."/>
            <person name="Fitzgerald M."/>
            <person name="Haas B."/>
            <person name="Abouelleil A."/>
            <person name="Allen A.W."/>
            <person name="Alvarado L."/>
            <person name="Arachchi H.M."/>
            <person name="Berlin A.M."/>
            <person name="Chapman S.B."/>
            <person name="Gainer-Dewar J."/>
            <person name="Goldberg J."/>
            <person name="Griggs A."/>
            <person name="Gujja S."/>
            <person name="Hansen M."/>
            <person name="Howarth C."/>
            <person name="Imamovic A."/>
            <person name="Ireland A."/>
            <person name="Larimer J."/>
            <person name="McCowan C."/>
            <person name="Murphy C."/>
            <person name="Pearson M."/>
            <person name="Poon T.W."/>
            <person name="Priest M."/>
            <person name="Roberts A."/>
            <person name="Saif S."/>
            <person name="Shea T."/>
            <person name="Sisk P."/>
            <person name="Sykes S."/>
            <person name="Wortman J."/>
            <person name="Nusbaum C."/>
            <person name="Birren B."/>
        </authorList>
    </citation>
    <scope>NUCLEOTIDE SEQUENCE [LARGE SCALE GENOMIC DNA]</scope>
    <source>
        <strain evidence="13 14">CBS 617.96</strain>
    </source>
</reference>
<evidence type="ECO:0000256" key="9">
    <source>
        <dbReference type="ARBA" id="ARBA00049405"/>
    </source>
</evidence>
<dbReference type="NCBIfam" id="TIGR00861">
    <property type="entry name" value="MIP"/>
    <property type="match status" value="1"/>
</dbReference>
<dbReference type="InterPro" id="IPR000425">
    <property type="entry name" value="MIP"/>
</dbReference>
<evidence type="ECO:0000256" key="4">
    <source>
        <dbReference type="ARBA" id="ARBA00022692"/>
    </source>
</evidence>
<comment type="subcellular location">
    <subcellularLocation>
        <location evidence="1">Membrane</location>
        <topology evidence="1">Multi-pass membrane protein</topology>
    </subcellularLocation>
</comment>
<evidence type="ECO:0000256" key="10">
    <source>
        <dbReference type="RuleBase" id="RU000477"/>
    </source>
</evidence>
<evidence type="ECO:0000256" key="5">
    <source>
        <dbReference type="ARBA" id="ARBA00022737"/>
    </source>
</evidence>
<feature type="compositionally biased region" description="Polar residues" evidence="11">
    <location>
        <begin position="64"/>
        <end position="86"/>
    </location>
</feature>
<feature type="region of interest" description="Disordered" evidence="11">
    <location>
        <begin position="62"/>
        <end position="108"/>
    </location>
</feature>
<dbReference type="STRING" id="1182541.W9XT62"/>
<gene>
    <name evidence="13" type="ORF">A1O1_08671</name>
</gene>
<protein>
    <submittedName>
        <fullName evidence="13">Aquaglyceroporin like protein, other eukaryote</fullName>
    </submittedName>
</protein>
<keyword evidence="6 12" id="KW-1133">Transmembrane helix</keyword>
<evidence type="ECO:0000256" key="12">
    <source>
        <dbReference type="SAM" id="Phobius"/>
    </source>
</evidence>
<dbReference type="GO" id="GO:0015250">
    <property type="term" value="F:water channel activity"/>
    <property type="evidence" value="ECO:0007669"/>
    <property type="project" value="TreeGrafter"/>
</dbReference>
<dbReference type="InterPro" id="IPR050363">
    <property type="entry name" value="MIP/Aquaporin"/>
</dbReference>
<dbReference type="FunFam" id="1.20.1080.10:FF:000027">
    <property type="entry name" value="MIP aquaporin"/>
    <property type="match status" value="1"/>
</dbReference>
<evidence type="ECO:0000256" key="8">
    <source>
        <dbReference type="ARBA" id="ARBA00034651"/>
    </source>
</evidence>
<feature type="transmembrane region" description="Helical" evidence="12">
    <location>
        <begin position="221"/>
        <end position="241"/>
    </location>
</feature>
<evidence type="ECO:0000313" key="13">
    <source>
        <dbReference type="EMBL" id="EXJ80525.1"/>
    </source>
</evidence>
<dbReference type="HOGENOM" id="CLU_020019_9_0_1"/>
<dbReference type="EMBL" id="AMWN01000008">
    <property type="protein sequence ID" value="EXJ80525.1"/>
    <property type="molecule type" value="Genomic_DNA"/>
</dbReference>
<evidence type="ECO:0000256" key="11">
    <source>
        <dbReference type="SAM" id="MobiDB-lite"/>
    </source>
</evidence>
<dbReference type="PANTHER" id="PTHR43829:SF9">
    <property type="entry name" value="AQUAPORIN-9"/>
    <property type="match status" value="1"/>
</dbReference>
<dbReference type="Proteomes" id="UP000019484">
    <property type="component" value="Unassembled WGS sequence"/>
</dbReference>
<feature type="transmembrane region" description="Helical" evidence="12">
    <location>
        <begin position="179"/>
        <end position="200"/>
    </location>
</feature>
<feature type="transmembrane region" description="Helical" evidence="12">
    <location>
        <begin position="312"/>
        <end position="335"/>
    </location>
</feature>
<comment type="similarity">
    <text evidence="2 10">Belongs to the MIP/aquaporin (TC 1.A.8) family.</text>
</comment>
<dbReference type="AlphaFoldDB" id="W9XT62"/>
<evidence type="ECO:0000256" key="7">
    <source>
        <dbReference type="ARBA" id="ARBA00023136"/>
    </source>
</evidence>
<feature type="transmembrane region" description="Helical" evidence="12">
    <location>
        <begin position="362"/>
        <end position="382"/>
    </location>
</feature>
<keyword evidence="4 10" id="KW-0812">Transmembrane</keyword>
<dbReference type="eggNOG" id="KOG0224">
    <property type="taxonomic scope" value="Eukaryota"/>
</dbReference>
<dbReference type="PANTHER" id="PTHR43829">
    <property type="entry name" value="AQUAPORIN OR AQUAGLYCEROPORIN RELATED"/>
    <property type="match status" value="1"/>
</dbReference>
<keyword evidence="14" id="KW-1185">Reference proteome</keyword>
<dbReference type="GO" id="GO:0005886">
    <property type="term" value="C:plasma membrane"/>
    <property type="evidence" value="ECO:0007669"/>
    <property type="project" value="TreeGrafter"/>
</dbReference>
<feature type="compositionally biased region" description="Basic and acidic residues" evidence="11">
    <location>
        <begin position="1"/>
        <end position="22"/>
    </location>
</feature>
<dbReference type="OrthoDB" id="3222at2759"/>
<evidence type="ECO:0000256" key="2">
    <source>
        <dbReference type="ARBA" id="ARBA00006175"/>
    </source>
</evidence>
<sequence length="423" mass="46669">MDPYDKPSHLHADHIAPRHRGPESSSSHPGSDEVTVTHHEHEPDYELDDIHAHIDEPVRKRTANMPNASSTPGTAPTISGPQQQPSMDPDPRSPHPFHAEHGPPIDNVLKYDDAEEDYQHIKSLWWSRVRHELRDPFAEFLGSFIMILFGDGSAAQVTLSASTNLPASSRNKGDWQSIAWGWGVGVMLGVYVAGCSGGHLNPTVTFCNCLYRKFPWYKFPLYFVAQTLGCLCAAAVIYGNYKSAIDVYEGGSGIRTVPGYSDTATAGIFCTYPQPFLTKTGQAFSEIIASAVLVLVIFALKDDTNLGAGNLVPLCLCFLIYGIGATLGWETAYAINMARDFGPRLFTYMVGYGPHVWTAGDYYFWVPMVCPFVGGTFGAFLYDTLIYTGESPINTPWMGVKRVVRPSRKRFVDAITGRTDRQV</sequence>
<dbReference type="RefSeq" id="XP_007727719.1">
    <property type="nucleotide sequence ID" value="XM_007729529.1"/>
</dbReference>
<dbReference type="SUPFAM" id="SSF81338">
    <property type="entry name" value="Aquaporin-like"/>
    <property type="match status" value="1"/>
</dbReference>
<keyword evidence="5" id="KW-0677">Repeat</keyword>
<evidence type="ECO:0000256" key="3">
    <source>
        <dbReference type="ARBA" id="ARBA00022448"/>
    </source>
</evidence>
<dbReference type="PRINTS" id="PR00783">
    <property type="entry name" value="MINTRINSICP"/>
</dbReference>
<evidence type="ECO:0000256" key="6">
    <source>
        <dbReference type="ARBA" id="ARBA00022989"/>
    </source>
</evidence>
<evidence type="ECO:0000256" key="1">
    <source>
        <dbReference type="ARBA" id="ARBA00004141"/>
    </source>
</evidence>
<accession>W9XT62</accession>
<name>W9XT62_9EURO</name>
<organism evidence="13 14">
    <name type="scientific">Capronia coronata CBS 617.96</name>
    <dbReference type="NCBI Taxonomy" id="1182541"/>
    <lineage>
        <taxon>Eukaryota</taxon>
        <taxon>Fungi</taxon>
        <taxon>Dikarya</taxon>
        <taxon>Ascomycota</taxon>
        <taxon>Pezizomycotina</taxon>
        <taxon>Eurotiomycetes</taxon>
        <taxon>Chaetothyriomycetidae</taxon>
        <taxon>Chaetothyriales</taxon>
        <taxon>Herpotrichiellaceae</taxon>
        <taxon>Capronia</taxon>
    </lineage>
</organism>
<feature type="compositionally biased region" description="Basic and acidic residues" evidence="11">
    <location>
        <begin position="35"/>
        <end position="49"/>
    </location>
</feature>
<keyword evidence="7 12" id="KW-0472">Membrane</keyword>
<dbReference type="InterPro" id="IPR023271">
    <property type="entry name" value="Aquaporin-like"/>
</dbReference>
<dbReference type="CDD" id="cd00333">
    <property type="entry name" value="MIP"/>
    <property type="match status" value="1"/>
</dbReference>
<comment type="catalytic activity">
    <reaction evidence="9">
        <text>glycerol(in) = glycerol(out)</text>
        <dbReference type="Rhea" id="RHEA:29675"/>
        <dbReference type="ChEBI" id="CHEBI:17754"/>
    </reaction>
</comment>
<dbReference type="GeneID" id="19163518"/>